<keyword evidence="1" id="KW-0732">Signal</keyword>
<organism evidence="2 3">
    <name type="scientific">Hibiscus syriacus</name>
    <name type="common">Rose of Sharon</name>
    <dbReference type="NCBI Taxonomy" id="106335"/>
    <lineage>
        <taxon>Eukaryota</taxon>
        <taxon>Viridiplantae</taxon>
        <taxon>Streptophyta</taxon>
        <taxon>Embryophyta</taxon>
        <taxon>Tracheophyta</taxon>
        <taxon>Spermatophyta</taxon>
        <taxon>Magnoliopsida</taxon>
        <taxon>eudicotyledons</taxon>
        <taxon>Gunneridae</taxon>
        <taxon>Pentapetalae</taxon>
        <taxon>rosids</taxon>
        <taxon>malvids</taxon>
        <taxon>Malvales</taxon>
        <taxon>Malvaceae</taxon>
        <taxon>Malvoideae</taxon>
        <taxon>Hibiscus</taxon>
    </lineage>
</organism>
<sequence length="139" mass="15288">MALHTHVFSPLFLLILAVIIHPSYGSNHLNNESPVEAVCRHTSSHEYCAGNMIPRAPLTAEGIASTAGMVHPHRHQLRPQKCWDLNMKAMADLWSASGSFYSKNIKAMVNYLYGAARVTKRCQVLISGHHLTGLAAKNS</sequence>
<feature type="chain" id="PRO_5025447477" description="Pectinesterase inhibitor domain-containing protein" evidence="1">
    <location>
        <begin position="26"/>
        <end position="139"/>
    </location>
</feature>
<dbReference type="AlphaFoldDB" id="A0A6A2W905"/>
<evidence type="ECO:0000256" key="1">
    <source>
        <dbReference type="SAM" id="SignalP"/>
    </source>
</evidence>
<protein>
    <recommendedName>
        <fullName evidence="4">Pectinesterase inhibitor domain-containing protein</fullName>
    </recommendedName>
</protein>
<evidence type="ECO:0000313" key="2">
    <source>
        <dbReference type="EMBL" id="KAE8654283.1"/>
    </source>
</evidence>
<gene>
    <name evidence="2" type="ORF">F3Y22_tig00117056pilonHSYRG01303</name>
</gene>
<dbReference type="EMBL" id="VEPZ02001788">
    <property type="protein sequence ID" value="KAE8654283.1"/>
    <property type="molecule type" value="Genomic_DNA"/>
</dbReference>
<comment type="caution">
    <text evidence="2">The sequence shown here is derived from an EMBL/GenBank/DDBJ whole genome shotgun (WGS) entry which is preliminary data.</text>
</comment>
<proteinExistence type="predicted"/>
<name>A0A6A2W905_HIBSY</name>
<dbReference type="Proteomes" id="UP000436088">
    <property type="component" value="Unassembled WGS sequence"/>
</dbReference>
<feature type="signal peptide" evidence="1">
    <location>
        <begin position="1"/>
        <end position="25"/>
    </location>
</feature>
<evidence type="ECO:0000313" key="3">
    <source>
        <dbReference type="Proteomes" id="UP000436088"/>
    </source>
</evidence>
<keyword evidence="3" id="KW-1185">Reference proteome</keyword>
<reference evidence="2" key="1">
    <citation type="submission" date="2019-09" db="EMBL/GenBank/DDBJ databases">
        <title>Draft genome information of white flower Hibiscus syriacus.</title>
        <authorList>
            <person name="Kim Y.-M."/>
        </authorList>
    </citation>
    <scope>NUCLEOTIDE SEQUENCE [LARGE SCALE GENOMIC DNA]</scope>
    <source>
        <strain evidence="2">YM2019G1</strain>
    </source>
</reference>
<accession>A0A6A2W905</accession>
<evidence type="ECO:0008006" key="4">
    <source>
        <dbReference type="Google" id="ProtNLM"/>
    </source>
</evidence>